<dbReference type="PANTHER" id="PTHR33121">
    <property type="entry name" value="CYCLIC DI-GMP PHOSPHODIESTERASE PDEF"/>
    <property type="match status" value="1"/>
</dbReference>
<dbReference type="EC" id="3.1.4.52" evidence="4"/>
<feature type="transmembrane region" description="Helical" evidence="1">
    <location>
        <begin position="200"/>
        <end position="220"/>
    </location>
</feature>
<reference evidence="4 5" key="1">
    <citation type="submission" date="2015-09" db="EMBL/GenBank/DDBJ databases">
        <authorList>
            <consortium name="Pathogen Informatics"/>
        </authorList>
    </citation>
    <scope>NUCLEOTIDE SEQUENCE [LARGE SCALE GENOMIC DNA]</scope>
    <source>
        <strain evidence="4 5">2789STDY5834968</strain>
    </source>
</reference>
<dbReference type="PROSITE" id="PS50883">
    <property type="entry name" value="EAL"/>
    <property type="match status" value="1"/>
</dbReference>
<dbReference type="PROSITE" id="PS50887">
    <property type="entry name" value="GGDEF"/>
    <property type="match status" value="1"/>
</dbReference>
<dbReference type="InterPro" id="IPR035919">
    <property type="entry name" value="EAL_sf"/>
</dbReference>
<feature type="domain" description="GGDEF" evidence="3">
    <location>
        <begin position="370"/>
        <end position="498"/>
    </location>
</feature>
<evidence type="ECO:0000259" key="2">
    <source>
        <dbReference type="PROSITE" id="PS50883"/>
    </source>
</evidence>
<dbReference type="SUPFAM" id="SSF141868">
    <property type="entry name" value="EAL domain-like"/>
    <property type="match status" value="1"/>
</dbReference>
<dbReference type="CDD" id="cd01949">
    <property type="entry name" value="GGDEF"/>
    <property type="match status" value="1"/>
</dbReference>
<dbReference type="SUPFAM" id="SSF55785">
    <property type="entry name" value="PYP-like sensor domain (PAS domain)"/>
    <property type="match status" value="1"/>
</dbReference>
<dbReference type="SMART" id="SM00052">
    <property type="entry name" value="EAL"/>
    <property type="match status" value="1"/>
</dbReference>
<dbReference type="PANTHER" id="PTHR33121:SF71">
    <property type="entry name" value="OXYGEN SENSOR PROTEIN DOSP"/>
    <property type="match status" value="1"/>
</dbReference>
<keyword evidence="4" id="KW-0378">Hydrolase</keyword>
<dbReference type="AlphaFoldDB" id="A0A173R2C6"/>
<dbReference type="CDD" id="cd01948">
    <property type="entry name" value="EAL"/>
    <property type="match status" value="1"/>
</dbReference>
<dbReference type="GO" id="GO:0071111">
    <property type="term" value="F:cyclic-guanylate-specific phosphodiesterase activity"/>
    <property type="evidence" value="ECO:0007669"/>
    <property type="project" value="UniProtKB-EC"/>
</dbReference>
<dbReference type="EMBL" id="CYXM01000001">
    <property type="protein sequence ID" value="CUM71628.1"/>
    <property type="molecule type" value="Genomic_DNA"/>
</dbReference>
<dbReference type="InterPro" id="IPR001633">
    <property type="entry name" value="EAL_dom"/>
</dbReference>
<dbReference type="RefSeq" id="WP_055236769.1">
    <property type="nucleotide sequence ID" value="NZ_CYXM01000001.1"/>
</dbReference>
<sequence>MRIVYGLGVLLEAILIAHCAIGSFKKHDRLGKSVCIYETLTFACAIVFFVFTFVPGHTVTVLAKGLTMALFDWMLIALMFYTQYYTGAVKTFKGVQAASMIFAVLDTYMLIENTWTNKIFDIESIKAENIKVVFNNDSLWYRLHFIFTYAFVILIIFTYLYMIIKSSRMYREAYGAIAVVIFIGFSFDIATIGSDSIYDLTMIIYGAIAIIIYYLTYRYVPNELIENMLSLVVRDMNNGIICYDRKGRCIYYNDLMEAIYRHGGNMSVYESKYSQWIEKLGDDRRDSMTFQTTDIEINGEKHYFEIAYKRIYDESNRVICDYFVYNDRTQMYESWEQEKYKASHDSLTGLLNRDQFYEDVHDMVNKYHDTTFYLICSNIKDFKFINEIFGMEKGNQVLIKQAKLMASNPSERTICARLMNDRFALCLPREEFDEKRVADSIKELQREFSGNSFHLHTYMGVYEIRDRDEAVSIMVDKANIAADTIKNNYDCCVAYYDEHLLEISIEQRRLLGEFEPALQNDEFVMYLQPQVKRDGAAKGAEALVRWVHPSRGILTPYAFIDILENAGLIYKLDLYIWEKAAQKLAEWKEKGYGSYHISVNISTKDFYIIDIYETFTGLINKYGIAASNLHLEITETTLMTDFEKNMNIIHKLQGVGFRVEIDDFGSGYSSFNMLKDISADVLKIDMGFLRKSENEVKGQDILESIITLAGKIGMDVITEGVETKKQLDMLTMMGCHEFQGYYFSKPVPVSEFEEKYLV</sequence>
<feature type="transmembrane region" description="Helical" evidence="1">
    <location>
        <begin position="173"/>
        <end position="194"/>
    </location>
</feature>
<evidence type="ECO:0000313" key="4">
    <source>
        <dbReference type="EMBL" id="CUM71628.1"/>
    </source>
</evidence>
<keyword evidence="1" id="KW-0472">Membrane</keyword>
<dbReference type="Gene3D" id="3.20.20.450">
    <property type="entry name" value="EAL domain"/>
    <property type="match status" value="1"/>
</dbReference>
<dbReference type="OrthoDB" id="9805474at2"/>
<dbReference type="Pfam" id="PF00563">
    <property type="entry name" value="EAL"/>
    <property type="match status" value="1"/>
</dbReference>
<dbReference type="InterPro" id="IPR050706">
    <property type="entry name" value="Cyclic-di-GMP_PDE-like"/>
</dbReference>
<accession>A0A173R2C6</accession>
<feature type="transmembrane region" description="Helical" evidence="1">
    <location>
        <begin position="36"/>
        <end position="55"/>
    </location>
</feature>
<dbReference type="Gene3D" id="3.30.70.270">
    <property type="match status" value="1"/>
</dbReference>
<feature type="domain" description="EAL" evidence="2">
    <location>
        <begin position="507"/>
        <end position="758"/>
    </location>
</feature>
<dbReference type="InterPro" id="IPR000160">
    <property type="entry name" value="GGDEF_dom"/>
</dbReference>
<feature type="transmembrane region" description="Helical" evidence="1">
    <location>
        <begin position="61"/>
        <end position="82"/>
    </location>
</feature>
<dbReference type="NCBIfam" id="TIGR00254">
    <property type="entry name" value="GGDEF"/>
    <property type="match status" value="1"/>
</dbReference>
<gene>
    <name evidence="4" type="primary">gmr_1</name>
    <name evidence="4" type="ORF">ERS852580_00203</name>
</gene>
<dbReference type="Proteomes" id="UP000095673">
    <property type="component" value="Unassembled WGS sequence"/>
</dbReference>
<protein>
    <submittedName>
        <fullName evidence="4">Cyclic di-GMP phosphodiesterase Gmr</fullName>
        <ecNumber evidence="4">3.1.4.52</ecNumber>
    </submittedName>
</protein>
<keyword evidence="1" id="KW-0812">Transmembrane</keyword>
<proteinExistence type="predicted"/>
<organism evidence="4 5">
    <name type="scientific">Agathobacter rectalis</name>
    <dbReference type="NCBI Taxonomy" id="39491"/>
    <lineage>
        <taxon>Bacteria</taxon>
        <taxon>Bacillati</taxon>
        <taxon>Bacillota</taxon>
        <taxon>Clostridia</taxon>
        <taxon>Lachnospirales</taxon>
        <taxon>Lachnospiraceae</taxon>
        <taxon>Agathobacter</taxon>
    </lineage>
</organism>
<dbReference type="InterPro" id="IPR043128">
    <property type="entry name" value="Rev_trsase/Diguanyl_cyclase"/>
</dbReference>
<feature type="transmembrane region" description="Helical" evidence="1">
    <location>
        <begin position="139"/>
        <end position="161"/>
    </location>
</feature>
<evidence type="ECO:0000256" key="1">
    <source>
        <dbReference type="SAM" id="Phobius"/>
    </source>
</evidence>
<name>A0A173R2C6_9FIRM</name>
<dbReference type="InterPro" id="IPR035965">
    <property type="entry name" value="PAS-like_dom_sf"/>
</dbReference>
<dbReference type="SUPFAM" id="SSF55073">
    <property type="entry name" value="Nucleotide cyclase"/>
    <property type="match status" value="1"/>
</dbReference>
<dbReference type="Pfam" id="PF00990">
    <property type="entry name" value="GGDEF"/>
    <property type="match status" value="1"/>
</dbReference>
<evidence type="ECO:0000259" key="3">
    <source>
        <dbReference type="PROSITE" id="PS50887"/>
    </source>
</evidence>
<evidence type="ECO:0000313" key="5">
    <source>
        <dbReference type="Proteomes" id="UP000095673"/>
    </source>
</evidence>
<dbReference type="InterPro" id="IPR029787">
    <property type="entry name" value="Nucleotide_cyclase"/>
</dbReference>
<dbReference type="SMART" id="SM00267">
    <property type="entry name" value="GGDEF"/>
    <property type="match status" value="1"/>
</dbReference>
<feature type="transmembrane region" description="Helical" evidence="1">
    <location>
        <begin position="6"/>
        <end position="24"/>
    </location>
</feature>
<keyword evidence="1" id="KW-1133">Transmembrane helix</keyword>